<dbReference type="EMBL" id="JAFNEN010000400">
    <property type="protein sequence ID" value="KAG8183888.1"/>
    <property type="molecule type" value="Genomic_DNA"/>
</dbReference>
<reference evidence="2 3" key="1">
    <citation type="journal article" date="2022" name="Nat. Ecol. Evol.">
        <title>A masculinizing supergene underlies an exaggerated male reproductive morph in a spider.</title>
        <authorList>
            <person name="Hendrickx F."/>
            <person name="De Corte Z."/>
            <person name="Sonet G."/>
            <person name="Van Belleghem S.M."/>
            <person name="Kostlbacher S."/>
            <person name="Vangestel C."/>
        </authorList>
    </citation>
    <scope>NUCLEOTIDE SEQUENCE [LARGE SCALE GENOMIC DNA]</scope>
    <source>
        <strain evidence="2">W744_W776</strain>
    </source>
</reference>
<dbReference type="AlphaFoldDB" id="A0AAV6UJE0"/>
<comment type="caution">
    <text evidence="2">The sequence shown here is derived from an EMBL/GenBank/DDBJ whole genome shotgun (WGS) entry which is preliminary data.</text>
</comment>
<evidence type="ECO:0000313" key="2">
    <source>
        <dbReference type="EMBL" id="KAG8183888.1"/>
    </source>
</evidence>
<name>A0AAV6UJE0_9ARAC</name>
<organism evidence="2 3">
    <name type="scientific">Oedothorax gibbosus</name>
    <dbReference type="NCBI Taxonomy" id="931172"/>
    <lineage>
        <taxon>Eukaryota</taxon>
        <taxon>Metazoa</taxon>
        <taxon>Ecdysozoa</taxon>
        <taxon>Arthropoda</taxon>
        <taxon>Chelicerata</taxon>
        <taxon>Arachnida</taxon>
        <taxon>Araneae</taxon>
        <taxon>Araneomorphae</taxon>
        <taxon>Entelegynae</taxon>
        <taxon>Araneoidea</taxon>
        <taxon>Linyphiidae</taxon>
        <taxon>Erigoninae</taxon>
        <taxon>Oedothorax</taxon>
    </lineage>
</organism>
<protein>
    <submittedName>
        <fullName evidence="2">Uncharacterized protein</fullName>
    </submittedName>
</protein>
<gene>
    <name evidence="2" type="ORF">JTE90_009944</name>
</gene>
<accession>A0AAV6UJE0</accession>
<keyword evidence="3" id="KW-1185">Reference proteome</keyword>
<dbReference type="Proteomes" id="UP000827092">
    <property type="component" value="Unassembled WGS sequence"/>
</dbReference>
<sequence>MQLASSSGASDGRPPPSTPPVLGLISSDRDQQAIGYIGRAAKFHRSPMNMALVGMGWLNGMRWYDF</sequence>
<feature type="region of interest" description="Disordered" evidence="1">
    <location>
        <begin position="1"/>
        <end position="25"/>
    </location>
</feature>
<evidence type="ECO:0000256" key="1">
    <source>
        <dbReference type="SAM" id="MobiDB-lite"/>
    </source>
</evidence>
<proteinExistence type="predicted"/>
<evidence type="ECO:0000313" key="3">
    <source>
        <dbReference type="Proteomes" id="UP000827092"/>
    </source>
</evidence>